<accession>A0ACB6ZKC1</accession>
<dbReference type="Proteomes" id="UP000886501">
    <property type="component" value="Unassembled WGS sequence"/>
</dbReference>
<keyword evidence="2" id="KW-1185">Reference proteome</keyword>
<proteinExistence type="predicted"/>
<reference evidence="1" key="1">
    <citation type="submission" date="2019-10" db="EMBL/GenBank/DDBJ databases">
        <authorList>
            <consortium name="DOE Joint Genome Institute"/>
            <person name="Kuo A."/>
            <person name="Miyauchi S."/>
            <person name="Kiss E."/>
            <person name="Drula E."/>
            <person name="Kohler A."/>
            <person name="Sanchez-Garcia M."/>
            <person name="Andreopoulos B."/>
            <person name="Barry K.W."/>
            <person name="Bonito G."/>
            <person name="Buee M."/>
            <person name="Carver A."/>
            <person name="Chen C."/>
            <person name="Cichocki N."/>
            <person name="Clum A."/>
            <person name="Culley D."/>
            <person name="Crous P.W."/>
            <person name="Fauchery L."/>
            <person name="Girlanda M."/>
            <person name="Hayes R."/>
            <person name="Keri Z."/>
            <person name="Labutti K."/>
            <person name="Lipzen A."/>
            <person name="Lombard V."/>
            <person name="Magnuson J."/>
            <person name="Maillard F."/>
            <person name="Morin E."/>
            <person name="Murat C."/>
            <person name="Nolan M."/>
            <person name="Ohm R."/>
            <person name="Pangilinan J."/>
            <person name="Pereira M."/>
            <person name="Perotto S."/>
            <person name="Peter M."/>
            <person name="Riley R."/>
            <person name="Sitrit Y."/>
            <person name="Stielow B."/>
            <person name="Szollosi G."/>
            <person name="Zifcakova L."/>
            <person name="Stursova M."/>
            <person name="Spatafora J.W."/>
            <person name="Tedersoo L."/>
            <person name="Vaario L.-M."/>
            <person name="Yamada A."/>
            <person name="Yan M."/>
            <person name="Wang P."/>
            <person name="Xu J."/>
            <person name="Bruns T."/>
            <person name="Baldrian P."/>
            <person name="Vilgalys R."/>
            <person name="Henrissat B."/>
            <person name="Grigoriev I.V."/>
            <person name="Hibbett D."/>
            <person name="Nagy L.G."/>
            <person name="Martin F.M."/>
        </authorList>
    </citation>
    <scope>NUCLEOTIDE SEQUENCE</scope>
    <source>
        <strain evidence="1">P2</strain>
    </source>
</reference>
<comment type="caution">
    <text evidence="1">The sequence shown here is derived from an EMBL/GenBank/DDBJ whole genome shotgun (WGS) entry which is preliminary data.</text>
</comment>
<name>A0ACB6ZKC1_THEGA</name>
<gene>
    <name evidence="1" type="ORF">BDM02DRAFT_3228019</name>
</gene>
<reference evidence="1" key="2">
    <citation type="journal article" date="2020" name="Nat. Commun.">
        <title>Large-scale genome sequencing of mycorrhizal fungi provides insights into the early evolution of symbiotic traits.</title>
        <authorList>
            <person name="Miyauchi S."/>
            <person name="Kiss E."/>
            <person name="Kuo A."/>
            <person name="Drula E."/>
            <person name="Kohler A."/>
            <person name="Sanchez-Garcia M."/>
            <person name="Morin E."/>
            <person name="Andreopoulos B."/>
            <person name="Barry K.W."/>
            <person name="Bonito G."/>
            <person name="Buee M."/>
            <person name="Carver A."/>
            <person name="Chen C."/>
            <person name="Cichocki N."/>
            <person name="Clum A."/>
            <person name="Culley D."/>
            <person name="Crous P.W."/>
            <person name="Fauchery L."/>
            <person name="Girlanda M."/>
            <person name="Hayes R.D."/>
            <person name="Keri Z."/>
            <person name="LaButti K."/>
            <person name="Lipzen A."/>
            <person name="Lombard V."/>
            <person name="Magnuson J."/>
            <person name="Maillard F."/>
            <person name="Murat C."/>
            <person name="Nolan M."/>
            <person name="Ohm R.A."/>
            <person name="Pangilinan J."/>
            <person name="Pereira M.F."/>
            <person name="Perotto S."/>
            <person name="Peter M."/>
            <person name="Pfister S."/>
            <person name="Riley R."/>
            <person name="Sitrit Y."/>
            <person name="Stielow J.B."/>
            <person name="Szollosi G."/>
            <person name="Zifcakova L."/>
            <person name="Stursova M."/>
            <person name="Spatafora J.W."/>
            <person name="Tedersoo L."/>
            <person name="Vaario L.M."/>
            <person name="Yamada A."/>
            <person name="Yan M."/>
            <person name="Wang P."/>
            <person name="Xu J."/>
            <person name="Bruns T."/>
            <person name="Baldrian P."/>
            <person name="Vilgalys R."/>
            <person name="Dunand C."/>
            <person name="Henrissat B."/>
            <person name="Grigoriev I.V."/>
            <person name="Hibbett D."/>
            <person name="Nagy L.G."/>
            <person name="Martin F.M."/>
        </authorList>
    </citation>
    <scope>NUCLEOTIDE SEQUENCE</scope>
    <source>
        <strain evidence="1">P2</strain>
    </source>
</reference>
<evidence type="ECO:0000313" key="2">
    <source>
        <dbReference type="Proteomes" id="UP000886501"/>
    </source>
</evidence>
<evidence type="ECO:0000313" key="1">
    <source>
        <dbReference type="EMBL" id="KAF9649860.1"/>
    </source>
</evidence>
<dbReference type="EMBL" id="MU117992">
    <property type="protein sequence ID" value="KAF9649860.1"/>
    <property type="molecule type" value="Genomic_DNA"/>
</dbReference>
<organism evidence="1 2">
    <name type="scientific">Thelephora ganbajun</name>
    <name type="common">Ganba fungus</name>
    <dbReference type="NCBI Taxonomy" id="370292"/>
    <lineage>
        <taxon>Eukaryota</taxon>
        <taxon>Fungi</taxon>
        <taxon>Dikarya</taxon>
        <taxon>Basidiomycota</taxon>
        <taxon>Agaricomycotina</taxon>
        <taxon>Agaricomycetes</taxon>
        <taxon>Thelephorales</taxon>
        <taxon>Thelephoraceae</taxon>
        <taxon>Thelephora</taxon>
    </lineage>
</organism>
<sequence>MTFSFKGHTVVITGAGGGLGKAYSLLFASRGANIVVNDFNPTAAQKVVDEITKAGGKAVVNTSSVTDGAAVIKSALDAFGGITILINNAGILRDKGFKNMSDAEWDQIQAVHLKGAYSCTKAAWPIFRKQKFGRVVNTASAAGLYGNFGQANYSAAKMGLVTFTKTLAIEGAKYGIKATVIAPMAASAMTETIMPPDMLANLKPDFVAPFVVAVTHPDGPEASGKVYEVGAGYVAEIRWERSKGHVFKTDDTFTPSAVAYAWDKVTNFTNPDYPNSMADSNIQGKLEAARNSPPNKQVIPEVRYNGKTAVITGSGAGLGRSYALLFARLGANVVVNDVSEKNAKAVVDEITKAGGKATAAVCSAEDGDALVKAALDAFGGVHILVANAGILRDKSFTAMTEQEWDAVIAVHLRGTYKSVKAVWPIFQKQKYGRILTTASGVGICKLCCYSTAKAAIIGFTRTLAIEGRKYNILANSIAPSAGTAMTMTVWPQEMVDAFKPDYVAPVVGYLISDVNEDTTGALFEITGGWAAQTRWQRTGGHGFPINKPLTPEAVAAKWKFISDFDNGRATNPSSTQEAIAQIVENFENKSESGNPASDDPVDRDIELVREAKKNVPEPEDYSYSERNVILYNLSIGATEQELRWTFENHEEFTALPTFGVIPQFMAGAGLSLDFLPNFNPAKLLHGEQFLSIKAPIPTSGDLVNETRIIEVLDKGKAAVVTTQVTTKEKKTGTVIFENQSTVFVRGSGGFGGQHVGKDRGPATAVNEPPKRKADAVVEEKTTSTQAALYRLNGDLNPLHARFSLLSHILPEFAAIGGFDKPILHGLCTMGIASKHVLKSFGEFKDVKVRFAGVVYPGETIVTEMWKEGDKVIFVAKTKERGTTVLASAAATLLKPSAPAPKAKL</sequence>
<protein>
    <submittedName>
        <fullName evidence="1">Peroxisomal hydratase-dehydrogenase-epimerase</fullName>
    </submittedName>
</protein>